<dbReference type="PROSITE" id="PS51257">
    <property type="entry name" value="PROKAR_LIPOPROTEIN"/>
    <property type="match status" value="1"/>
</dbReference>
<dbReference type="GeneID" id="93263303"/>
<feature type="signal peptide" evidence="1">
    <location>
        <begin position="1"/>
        <end position="23"/>
    </location>
</feature>
<accession>A0AAX2J5G9</accession>
<reference evidence="3 4" key="1">
    <citation type="submission" date="2018-06" db="EMBL/GenBank/DDBJ databases">
        <authorList>
            <consortium name="Pathogen Informatics"/>
            <person name="Doyle S."/>
        </authorList>
    </citation>
    <scope>NUCLEOTIDE SEQUENCE [LARGE SCALE GENOMIC DNA]</scope>
    <source>
        <strain evidence="3 4">NCTC10529</strain>
    </source>
</reference>
<dbReference type="Gene3D" id="3.40.50.10610">
    <property type="entry name" value="ABC-type transport auxiliary lipoprotein component"/>
    <property type="match status" value="1"/>
</dbReference>
<dbReference type="EMBL" id="LS483426">
    <property type="protein sequence ID" value="SQH25830.1"/>
    <property type="molecule type" value="Genomic_DNA"/>
</dbReference>
<dbReference type="Pfam" id="PF03886">
    <property type="entry name" value="ABC_trans_aux"/>
    <property type="match status" value="1"/>
</dbReference>
<organism evidence="3 4">
    <name type="scientific">Kingella kingae</name>
    <dbReference type="NCBI Taxonomy" id="504"/>
    <lineage>
        <taxon>Bacteria</taxon>
        <taxon>Pseudomonadati</taxon>
        <taxon>Pseudomonadota</taxon>
        <taxon>Betaproteobacteria</taxon>
        <taxon>Neisseriales</taxon>
        <taxon>Neisseriaceae</taxon>
        <taxon>Kingella</taxon>
    </lineage>
</organism>
<feature type="domain" description="ABC-type transport auxiliary lipoprotein component" evidence="2">
    <location>
        <begin position="24"/>
        <end position="174"/>
    </location>
</feature>
<dbReference type="RefSeq" id="WP_003787572.1">
    <property type="nucleotide sequence ID" value="NZ_CP045141.1"/>
</dbReference>
<evidence type="ECO:0000313" key="3">
    <source>
        <dbReference type="EMBL" id="SQH25830.1"/>
    </source>
</evidence>
<evidence type="ECO:0000259" key="2">
    <source>
        <dbReference type="Pfam" id="PF03886"/>
    </source>
</evidence>
<dbReference type="AlphaFoldDB" id="A0AAX2J5G9"/>
<evidence type="ECO:0000313" key="4">
    <source>
        <dbReference type="Proteomes" id="UP000248598"/>
    </source>
</evidence>
<sequence length="176" mass="19442">MKTWLYLASLTVLAACSSTPTQHYQLPDSALLLPTQTAAQKVVSIKVVLSEPLNGSSLLYQSDANTLHIAQQNLWASPLHQSVATSLANKLNRQQSSLHFRPADLNHANPNTLTVYLDRFQGSYMGDTEINGYVQWHDQRMRPVRAVTPQQGNGYDAMLRSLDAGLNQIAAQIVMP</sequence>
<name>A0AAX2J5G9_KINKI</name>
<dbReference type="SUPFAM" id="SSF159594">
    <property type="entry name" value="XCC0632-like"/>
    <property type="match status" value="1"/>
</dbReference>
<keyword evidence="1" id="KW-0732">Signal</keyword>
<feature type="chain" id="PRO_5043331969" evidence="1">
    <location>
        <begin position="24"/>
        <end position="176"/>
    </location>
</feature>
<dbReference type="InterPro" id="IPR005586">
    <property type="entry name" value="ABC_trans_aux"/>
</dbReference>
<evidence type="ECO:0000256" key="1">
    <source>
        <dbReference type="SAM" id="SignalP"/>
    </source>
</evidence>
<protein>
    <submittedName>
        <fullName evidence="3">ABC-type uncharacterized transport system, auxiliary component</fullName>
    </submittedName>
</protein>
<dbReference type="Proteomes" id="UP000248598">
    <property type="component" value="Chromosome 1"/>
</dbReference>
<proteinExistence type="predicted"/>
<gene>
    <name evidence="3" type="ORF">NCTC10529_02044</name>
</gene>